<dbReference type="Gene3D" id="1.10.10.10">
    <property type="entry name" value="Winged helix-like DNA-binding domain superfamily/Winged helix DNA-binding domain"/>
    <property type="match status" value="1"/>
</dbReference>
<feature type="domain" description="RNA polymerase sigma-70 region 2" evidence="7">
    <location>
        <begin position="28"/>
        <end position="91"/>
    </location>
</feature>
<dbReference type="PANTHER" id="PTHR43133:SF25">
    <property type="entry name" value="RNA POLYMERASE SIGMA FACTOR RFAY-RELATED"/>
    <property type="match status" value="1"/>
</dbReference>
<evidence type="ECO:0000313" key="10">
    <source>
        <dbReference type="Proteomes" id="UP000662873"/>
    </source>
</evidence>
<dbReference type="InterPro" id="IPR013324">
    <property type="entry name" value="RNA_pol_sigma_r3/r4-like"/>
</dbReference>
<organism evidence="9 10">
    <name type="scientific">Candidatus Nitrosymbiomonas proteolyticus</name>
    <dbReference type="NCBI Taxonomy" id="2608984"/>
    <lineage>
        <taxon>Bacteria</taxon>
        <taxon>Bacillati</taxon>
        <taxon>Armatimonadota</taxon>
        <taxon>Armatimonadota incertae sedis</taxon>
        <taxon>Candidatus Nitrosymbiomonas</taxon>
    </lineage>
</organism>
<dbReference type="InterPro" id="IPR000838">
    <property type="entry name" value="RNA_pol_sigma70_ECF_CS"/>
</dbReference>
<evidence type="ECO:0000256" key="2">
    <source>
        <dbReference type="ARBA" id="ARBA00023015"/>
    </source>
</evidence>
<dbReference type="AlphaFoldDB" id="A0A809R5R8"/>
<evidence type="ECO:0000259" key="7">
    <source>
        <dbReference type="Pfam" id="PF04542"/>
    </source>
</evidence>
<dbReference type="Gene3D" id="1.10.1740.10">
    <property type="match status" value="1"/>
</dbReference>
<dbReference type="Proteomes" id="UP000662873">
    <property type="component" value="Chromosome"/>
</dbReference>
<sequence>MRGASSLARAGMTLSYFLRPRDFEKAVEPELSVLFRVARRMGATSEEAEDLVQTTLLKAYQQWDRFDGRFLRSWLIRILRNERLMNLRSARPVDNIDDIELVEEPDSTFWSVIADRLDADEILRAIETLPEPYRLAVHFCDVEDMTYEEASEAMEVPIGTVRSRLFRGRKLIQRQLAGLAGSIPESDLE</sequence>
<feature type="domain" description="RNA polymerase sigma factor 70 region 4 type 2" evidence="8">
    <location>
        <begin position="120"/>
        <end position="171"/>
    </location>
</feature>
<dbReference type="CDD" id="cd06171">
    <property type="entry name" value="Sigma70_r4"/>
    <property type="match status" value="1"/>
</dbReference>
<dbReference type="KEGG" id="npy:NPRO_04440"/>
<dbReference type="NCBIfam" id="TIGR02937">
    <property type="entry name" value="sigma70-ECF"/>
    <property type="match status" value="1"/>
</dbReference>
<dbReference type="InterPro" id="IPR039425">
    <property type="entry name" value="RNA_pol_sigma-70-like"/>
</dbReference>
<keyword evidence="2 6" id="KW-0805">Transcription regulation</keyword>
<evidence type="ECO:0000259" key="8">
    <source>
        <dbReference type="Pfam" id="PF08281"/>
    </source>
</evidence>
<keyword evidence="4 6" id="KW-0238">DNA-binding</keyword>
<keyword evidence="3 6" id="KW-0731">Sigma factor</keyword>
<dbReference type="EMBL" id="AP021858">
    <property type="protein sequence ID" value="BBO22849.1"/>
    <property type="molecule type" value="Genomic_DNA"/>
</dbReference>
<evidence type="ECO:0000256" key="1">
    <source>
        <dbReference type="ARBA" id="ARBA00010641"/>
    </source>
</evidence>
<dbReference type="SUPFAM" id="SSF88659">
    <property type="entry name" value="Sigma3 and sigma4 domains of RNA polymerase sigma factors"/>
    <property type="match status" value="1"/>
</dbReference>
<dbReference type="GO" id="GO:0006352">
    <property type="term" value="P:DNA-templated transcription initiation"/>
    <property type="evidence" value="ECO:0007669"/>
    <property type="project" value="InterPro"/>
</dbReference>
<evidence type="ECO:0000256" key="6">
    <source>
        <dbReference type="RuleBase" id="RU000716"/>
    </source>
</evidence>
<dbReference type="InterPro" id="IPR013325">
    <property type="entry name" value="RNA_pol_sigma_r2"/>
</dbReference>
<evidence type="ECO:0000256" key="3">
    <source>
        <dbReference type="ARBA" id="ARBA00023082"/>
    </source>
</evidence>
<dbReference type="GO" id="GO:0006950">
    <property type="term" value="P:response to stress"/>
    <property type="evidence" value="ECO:0007669"/>
    <property type="project" value="UniProtKB-ARBA"/>
</dbReference>
<reference evidence="9" key="1">
    <citation type="journal article" name="DNA Res.">
        <title>The physiological potential of anammox bacteria as revealed by their core genome structure.</title>
        <authorList>
            <person name="Okubo T."/>
            <person name="Toyoda A."/>
            <person name="Fukuhara K."/>
            <person name="Uchiyama I."/>
            <person name="Harigaya Y."/>
            <person name="Kuroiwa M."/>
            <person name="Suzuki T."/>
            <person name="Murakami Y."/>
            <person name="Suwa Y."/>
            <person name="Takami H."/>
        </authorList>
    </citation>
    <scope>NUCLEOTIDE SEQUENCE</scope>
    <source>
        <strain evidence="9">317325-2</strain>
    </source>
</reference>
<dbReference type="SUPFAM" id="SSF88946">
    <property type="entry name" value="Sigma2 domain of RNA polymerase sigma factors"/>
    <property type="match status" value="1"/>
</dbReference>
<dbReference type="Pfam" id="PF08281">
    <property type="entry name" value="Sigma70_r4_2"/>
    <property type="match status" value="1"/>
</dbReference>
<name>A0A809R5R8_9BACT</name>
<accession>A0A809R5R8</accession>
<dbReference type="Pfam" id="PF04542">
    <property type="entry name" value="Sigma70_r2"/>
    <property type="match status" value="1"/>
</dbReference>
<dbReference type="InterPro" id="IPR007627">
    <property type="entry name" value="RNA_pol_sigma70_r2"/>
</dbReference>
<dbReference type="InterPro" id="IPR014284">
    <property type="entry name" value="RNA_pol_sigma-70_dom"/>
</dbReference>
<dbReference type="PROSITE" id="PS01063">
    <property type="entry name" value="SIGMA70_ECF"/>
    <property type="match status" value="1"/>
</dbReference>
<comment type="similarity">
    <text evidence="1 6">Belongs to the sigma-70 factor family. ECF subfamily.</text>
</comment>
<dbReference type="GO" id="GO:0016987">
    <property type="term" value="F:sigma factor activity"/>
    <property type="evidence" value="ECO:0007669"/>
    <property type="project" value="UniProtKB-KW"/>
</dbReference>
<keyword evidence="5 6" id="KW-0804">Transcription</keyword>
<dbReference type="PANTHER" id="PTHR43133">
    <property type="entry name" value="RNA POLYMERASE ECF-TYPE SIGMA FACTO"/>
    <property type="match status" value="1"/>
</dbReference>
<dbReference type="InterPro" id="IPR036388">
    <property type="entry name" value="WH-like_DNA-bd_sf"/>
</dbReference>
<proteinExistence type="inferred from homology"/>
<evidence type="ECO:0000256" key="4">
    <source>
        <dbReference type="ARBA" id="ARBA00023125"/>
    </source>
</evidence>
<dbReference type="GO" id="GO:0003677">
    <property type="term" value="F:DNA binding"/>
    <property type="evidence" value="ECO:0007669"/>
    <property type="project" value="UniProtKB-KW"/>
</dbReference>
<dbReference type="InterPro" id="IPR013249">
    <property type="entry name" value="RNA_pol_sigma70_r4_t2"/>
</dbReference>
<protein>
    <recommendedName>
        <fullName evidence="6">RNA polymerase sigma factor</fullName>
    </recommendedName>
</protein>
<evidence type="ECO:0000313" key="9">
    <source>
        <dbReference type="EMBL" id="BBO22849.1"/>
    </source>
</evidence>
<evidence type="ECO:0000256" key="5">
    <source>
        <dbReference type="ARBA" id="ARBA00023163"/>
    </source>
</evidence>
<gene>
    <name evidence="9" type="ORF">NPRO_04440</name>
</gene>